<accession>A0AAE0X557</accession>
<sequence length="430" mass="49504">MPETLRLDHRGPITLESALDKDLNIINETSYFAAAEELYQVLWVSRRTIEALVRHHLALGNGESCKCVVEPRNRWLRGSFNVCVPVEVQSRGAHKLVFRCAMPHKLAEARYPDTVDEKMSFEVGTYVWMQDWCADVRIPHLYWFGFSDHRHFTCEDQMPFYVRLWRAIQTPPPPFERRGDPVRRQRLFQGMARAILSLARVPQPRIGSFEFRPDGTVTLTSRPWPCCVAILENGGAPRIMPRGETYTCVEPFVADMLAFHDESFLTNKNAVFDASDCRGQMTARAILRTLSHHYVSRARRGGPFRLQLTDFHASNIFVDDDWNVTCLIDLEWICSLPAENDDLCEFDKVHQEFLEVLEEEEIEMTPGRKPALANILRESWESGAVWFCHCLLSGCFPNTGVRGSTRVVSRKVDDYEEYAKELEHGFNKAT</sequence>
<proteinExistence type="predicted"/>
<evidence type="ECO:0008006" key="3">
    <source>
        <dbReference type="Google" id="ProtNLM"/>
    </source>
</evidence>
<gene>
    <name evidence="1" type="ORF">B0T22DRAFT_529330</name>
</gene>
<reference evidence="1" key="1">
    <citation type="journal article" date="2023" name="Mol. Phylogenet. Evol.">
        <title>Genome-scale phylogeny and comparative genomics of the fungal order Sordariales.</title>
        <authorList>
            <person name="Hensen N."/>
            <person name="Bonometti L."/>
            <person name="Westerberg I."/>
            <person name="Brannstrom I.O."/>
            <person name="Guillou S."/>
            <person name="Cros-Aarteil S."/>
            <person name="Calhoun S."/>
            <person name="Haridas S."/>
            <person name="Kuo A."/>
            <person name="Mondo S."/>
            <person name="Pangilinan J."/>
            <person name="Riley R."/>
            <person name="LaButti K."/>
            <person name="Andreopoulos B."/>
            <person name="Lipzen A."/>
            <person name="Chen C."/>
            <person name="Yan M."/>
            <person name="Daum C."/>
            <person name="Ng V."/>
            <person name="Clum A."/>
            <person name="Steindorff A."/>
            <person name="Ohm R.A."/>
            <person name="Martin F."/>
            <person name="Silar P."/>
            <person name="Natvig D.O."/>
            <person name="Lalanne C."/>
            <person name="Gautier V."/>
            <person name="Ament-Velasquez S.L."/>
            <person name="Kruys A."/>
            <person name="Hutchinson M.I."/>
            <person name="Powell A.J."/>
            <person name="Barry K."/>
            <person name="Miller A.N."/>
            <person name="Grigoriev I.V."/>
            <person name="Debuchy R."/>
            <person name="Gladieux P."/>
            <person name="Hiltunen Thoren M."/>
            <person name="Johannesson H."/>
        </authorList>
    </citation>
    <scope>NUCLEOTIDE SEQUENCE</scope>
    <source>
        <strain evidence="1">CBS 314.62</strain>
    </source>
</reference>
<dbReference type="AlphaFoldDB" id="A0AAE0X557"/>
<dbReference type="EMBL" id="JAULSO010000003">
    <property type="protein sequence ID" value="KAK3685286.1"/>
    <property type="molecule type" value="Genomic_DNA"/>
</dbReference>
<dbReference type="Proteomes" id="UP001270362">
    <property type="component" value="Unassembled WGS sequence"/>
</dbReference>
<name>A0AAE0X557_9PEZI</name>
<evidence type="ECO:0000313" key="1">
    <source>
        <dbReference type="EMBL" id="KAK3685286.1"/>
    </source>
</evidence>
<protein>
    <recommendedName>
        <fullName evidence="3">Aminoglycoside phosphotransferase domain-containing protein</fullName>
    </recommendedName>
</protein>
<organism evidence="1 2">
    <name type="scientific">Podospora appendiculata</name>
    <dbReference type="NCBI Taxonomy" id="314037"/>
    <lineage>
        <taxon>Eukaryota</taxon>
        <taxon>Fungi</taxon>
        <taxon>Dikarya</taxon>
        <taxon>Ascomycota</taxon>
        <taxon>Pezizomycotina</taxon>
        <taxon>Sordariomycetes</taxon>
        <taxon>Sordariomycetidae</taxon>
        <taxon>Sordariales</taxon>
        <taxon>Podosporaceae</taxon>
        <taxon>Podospora</taxon>
    </lineage>
</organism>
<dbReference type="InterPro" id="IPR011009">
    <property type="entry name" value="Kinase-like_dom_sf"/>
</dbReference>
<keyword evidence="2" id="KW-1185">Reference proteome</keyword>
<dbReference type="PANTHER" id="PTHR21310:SF37">
    <property type="entry name" value="AMINOGLYCOSIDE PHOSPHOTRANSFERASE DOMAIN-CONTAINING PROTEIN"/>
    <property type="match status" value="1"/>
</dbReference>
<evidence type="ECO:0000313" key="2">
    <source>
        <dbReference type="Proteomes" id="UP001270362"/>
    </source>
</evidence>
<reference evidence="1" key="2">
    <citation type="submission" date="2023-06" db="EMBL/GenBank/DDBJ databases">
        <authorList>
            <consortium name="Lawrence Berkeley National Laboratory"/>
            <person name="Haridas S."/>
            <person name="Hensen N."/>
            <person name="Bonometti L."/>
            <person name="Westerberg I."/>
            <person name="Brannstrom I.O."/>
            <person name="Guillou S."/>
            <person name="Cros-Aarteil S."/>
            <person name="Calhoun S."/>
            <person name="Kuo A."/>
            <person name="Mondo S."/>
            <person name="Pangilinan J."/>
            <person name="Riley R."/>
            <person name="Labutti K."/>
            <person name="Andreopoulos B."/>
            <person name="Lipzen A."/>
            <person name="Chen C."/>
            <person name="Yanf M."/>
            <person name="Daum C."/>
            <person name="Ng V."/>
            <person name="Clum A."/>
            <person name="Steindorff A."/>
            <person name="Ohm R."/>
            <person name="Martin F."/>
            <person name="Silar P."/>
            <person name="Natvig D."/>
            <person name="Lalanne C."/>
            <person name="Gautier V."/>
            <person name="Ament-Velasquez S.L."/>
            <person name="Kruys A."/>
            <person name="Hutchinson M.I."/>
            <person name="Powell A.J."/>
            <person name="Barry K."/>
            <person name="Miller A.N."/>
            <person name="Grigoriev I.V."/>
            <person name="Debuchy R."/>
            <person name="Gladieux P."/>
            <person name="Thoren M.H."/>
            <person name="Johannesson H."/>
        </authorList>
    </citation>
    <scope>NUCLEOTIDE SEQUENCE</scope>
    <source>
        <strain evidence="1">CBS 314.62</strain>
    </source>
</reference>
<comment type="caution">
    <text evidence="1">The sequence shown here is derived from an EMBL/GenBank/DDBJ whole genome shotgun (WGS) entry which is preliminary data.</text>
</comment>
<dbReference type="InterPro" id="IPR051678">
    <property type="entry name" value="AGP_Transferase"/>
</dbReference>
<dbReference type="PANTHER" id="PTHR21310">
    <property type="entry name" value="AMINOGLYCOSIDE PHOSPHOTRANSFERASE-RELATED-RELATED"/>
    <property type="match status" value="1"/>
</dbReference>
<dbReference type="SUPFAM" id="SSF56112">
    <property type="entry name" value="Protein kinase-like (PK-like)"/>
    <property type="match status" value="1"/>
</dbReference>